<comment type="caution">
    <text evidence="2">The sequence shown here is derived from an EMBL/GenBank/DDBJ whole genome shotgun (WGS) entry which is preliminary data.</text>
</comment>
<proteinExistence type="predicted"/>
<dbReference type="AlphaFoldDB" id="X1JRY4"/>
<dbReference type="Pfam" id="PF08666">
    <property type="entry name" value="SAF"/>
    <property type="match status" value="1"/>
</dbReference>
<dbReference type="PANTHER" id="PTHR37850">
    <property type="entry name" value="STRU PROTEIN"/>
    <property type="match status" value="1"/>
</dbReference>
<dbReference type="CDD" id="cd11616">
    <property type="entry name" value="SAF_DH_OX_like"/>
    <property type="match status" value="1"/>
</dbReference>
<sequence length="93" mass="10454">HPLKAFVSECITVAKKNLKKGEILDSMGGYCYRSSIELYGVAKEENMLPVGLAQGARLKCDVERDQIITWDMVELNENSVLLQLRRLQDSILG</sequence>
<feature type="domain" description="SAF" evidence="1">
    <location>
        <begin position="13"/>
        <end position="74"/>
    </location>
</feature>
<name>X1JRY4_9ZZZZ</name>
<evidence type="ECO:0000313" key="2">
    <source>
        <dbReference type="EMBL" id="GAH72558.1"/>
    </source>
</evidence>
<dbReference type="InterPro" id="IPR013974">
    <property type="entry name" value="SAF"/>
</dbReference>
<evidence type="ECO:0000259" key="1">
    <source>
        <dbReference type="Pfam" id="PF08666"/>
    </source>
</evidence>
<feature type="non-terminal residue" evidence="2">
    <location>
        <position position="1"/>
    </location>
</feature>
<dbReference type="PANTHER" id="PTHR37850:SF1">
    <property type="entry name" value="SAF DOMAIN PROTEIN"/>
    <property type="match status" value="1"/>
</dbReference>
<reference evidence="2" key="1">
    <citation type="journal article" date="2014" name="Front. Microbiol.">
        <title>High frequency of phylogenetically diverse reductive dehalogenase-homologous genes in deep subseafloor sedimentary metagenomes.</title>
        <authorList>
            <person name="Kawai M."/>
            <person name="Futagami T."/>
            <person name="Toyoda A."/>
            <person name="Takaki Y."/>
            <person name="Nishi S."/>
            <person name="Hori S."/>
            <person name="Arai W."/>
            <person name="Tsubouchi T."/>
            <person name="Morono Y."/>
            <person name="Uchiyama I."/>
            <person name="Ito T."/>
            <person name="Fujiyama A."/>
            <person name="Inagaki F."/>
            <person name="Takami H."/>
        </authorList>
    </citation>
    <scope>NUCLEOTIDE SEQUENCE</scope>
    <source>
        <strain evidence="2">Expedition CK06-06</strain>
    </source>
</reference>
<protein>
    <recommendedName>
        <fullName evidence="1">SAF domain-containing protein</fullName>
    </recommendedName>
</protein>
<organism evidence="2">
    <name type="scientific">marine sediment metagenome</name>
    <dbReference type="NCBI Taxonomy" id="412755"/>
    <lineage>
        <taxon>unclassified sequences</taxon>
        <taxon>metagenomes</taxon>
        <taxon>ecological metagenomes</taxon>
    </lineage>
</organism>
<accession>X1JRY4</accession>
<dbReference type="EMBL" id="BARU01031251">
    <property type="protein sequence ID" value="GAH72558.1"/>
    <property type="molecule type" value="Genomic_DNA"/>
</dbReference>
<gene>
    <name evidence="2" type="ORF">S03H2_49453</name>
</gene>